<feature type="signal peptide" evidence="5">
    <location>
        <begin position="1"/>
        <end position="31"/>
    </location>
</feature>
<dbReference type="InterPro" id="IPR050301">
    <property type="entry name" value="NTE"/>
</dbReference>
<evidence type="ECO:0000313" key="8">
    <source>
        <dbReference type="Proteomes" id="UP000198703"/>
    </source>
</evidence>
<keyword evidence="2 4" id="KW-0442">Lipid degradation</keyword>
<dbReference type="Gene3D" id="3.40.1090.10">
    <property type="entry name" value="Cytosolic phospholipase A2 catalytic domain"/>
    <property type="match status" value="1"/>
</dbReference>
<keyword evidence="8" id="KW-1185">Reference proteome</keyword>
<feature type="short sequence motif" description="DGA/G" evidence="4">
    <location>
        <begin position="274"/>
        <end position="276"/>
    </location>
</feature>
<reference evidence="7 8" key="1">
    <citation type="submission" date="2016-10" db="EMBL/GenBank/DDBJ databases">
        <authorList>
            <person name="de Groot N.N."/>
        </authorList>
    </citation>
    <scope>NUCLEOTIDE SEQUENCE [LARGE SCALE GENOMIC DNA]</scope>
    <source>
        <strain evidence="7 8">DSM 15345</strain>
    </source>
</reference>
<feature type="short sequence motif" description="GXGXXG" evidence="4">
    <location>
        <begin position="102"/>
        <end position="107"/>
    </location>
</feature>
<dbReference type="Proteomes" id="UP000198703">
    <property type="component" value="Unassembled WGS sequence"/>
</dbReference>
<dbReference type="EMBL" id="FNQM01000011">
    <property type="protein sequence ID" value="SEA76990.1"/>
    <property type="molecule type" value="Genomic_DNA"/>
</dbReference>
<gene>
    <name evidence="7" type="ORF">SAMN05444370_11177</name>
</gene>
<evidence type="ECO:0000256" key="1">
    <source>
        <dbReference type="ARBA" id="ARBA00022801"/>
    </source>
</evidence>
<dbReference type="STRING" id="89524.SAMN05444370_11177"/>
<dbReference type="InterPro" id="IPR016035">
    <property type="entry name" value="Acyl_Trfase/lysoPLipase"/>
</dbReference>
<name>A0A1H4DX97_9RHOB</name>
<feature type="short sequence motif" description="GXSXG" evidence="4">
    <location>
        <begin position="131"/>
        <end position="135"/>
    </location>
</feature>
<dbReference type="PROSITE" id="PS51257">
    <property type="entry name" value="PROKAR_LIPOPROTEIN"/>
    <property type="match status" value="1"/>
</dbReference>
<organism evidence="7 8">
    <name type="scientific">Rubrimonas cliftonensis</name>
    <dbReference type="NCBI Taxonomy" id="89524"/>
    <lineage>
        <taxon>Bacteria</taxon>
        <taxon>Pseudomonadati</taxon>
        <taxon>Pseudomonadota</taxon>
        <taxon>Alphaproteobacteria</taxon>
        <taxon>Rhodobacterales</taxon>
        <taxon>Paracoccaceae</taxon>
        <taxon>Rubrimonas</taxon>
    </lineage>
</organism>
<dbReference type="GO" id="GO:0016787">
    <property type="term" value="F:hydrolase activity"/>
    <property type="evidence" value="ECO:0007669"/>
    <property type="project" value="UniProtKB-UniRule"/>
</dbReference>
<dbReference type="PANTHER" id="PTHR14226">
    <property type="entry name" value="NEUROPATHY TARGET ESTERASE/SWISS CHEESE D.MELANOGASTER"/>
    <property type="match status" value="1"/>
</dbReference>
<dbReference type="SUPFAM" id="SSF52151">
    <property type="entry name" value="FabD/lysophospholipase-like"/>
    <property type="match status" value="1"/>
</dbReference>
<feature type="domain" description="PNPLA" evidence="6">
    <location>
        <begin position="98"/>
        <end position="290"/>
    </location>
</feature>
<keyword evidence="1 4" id="KW-0378">Hydrolase</keyword>
<evidence type="ECO:0000256" key="4">
    <source>
        <dbReference type="PROSITE-ProRule" id="PRU01161"/>
    </source>
</evidence>
<dbReference type="AlphaFoldDB" id="A0A1H4DX97"/>
<dbReference type="GO" id="GO:0016042">
    <property type="term" value="P:lipid catabolic process"/>
    <property type="evidence" value="ECO:0007669"/>
    <property type="project" value="UniProtKB-UniRule"/>
</dbReference>
<evidence type="ECO:0000256" key="3">
    <source>
        <dbReference type="ARBA" id="ARBA00023098"/>
    </source>
</evidence>
<dbReference type="PROSITE" id="PS51635">
    <property type="entry name" value="PNPLA"/>
    <property type="match status" value="1"/>
</dbReference>
<evidence type="ECO:0000256" key="5">
    <source>
        <dbReference type="SAM" id="SignalP"/>
    </source>
</evidence>
<sequence>MAHDRSARGPARALRAAAAAASVAVSVAACAVVAPPRVPPPSALYEQAQPLAAPGVRIWGDDLDPTRAAEISASLRAGLVAEWRAAGAPPDGAALDVLALSGGGPDGAYAAGLLTGLTLAGERPDFDIVTGISVGALIAPFAFAGPDHDDELETMFTRFDTDDIAELQIFAVLQGALGVADTQPMRNQIRSLVDERLLARIAARHAAGKLLLVGTTNIDAARPVIWNMGAIAQAGATELFRQVMLASASIPGAFPPVAIPVIAGGETFTELHVDGGVTRSVFVGPPGFADAAPRNLPFPLRRTIYVIQNNSLTPNYDPAPARLATIAGRSLSALIRAQSEGDLARIAQGADAMGAEFRLAFVPPGFTPPSPTSFDRAYMTGLFNAAQEAAGGGGFGWLHAPPGLVARSRLILELSKL</sequence>
<dbReference type="PANTHER" id="PTHR14226:SF74">
    <property type="entry name" value="BLR4684 PROTEIN"/>
    <property type="match status" value="1"/>
</dbReference>
<keyword evidence="3 4" id="KW-0443">Lipid metabolism</keyword>
<proteinExistence type="predicted"/>
<dbReference type="OrthoDB" id="323481at2"/>
<protein>
    <submittedName>
        <fullName evidence="7">Patatin-like phospholipase</fullName>
    </submittedName>
</protein>
<accession>A0A1H4DX97</accession>
<dbReference type="InterPro" id="IPR002641">
    <property type="entry name" value="PNPLA_dom"/>
</dbReference>
<evidence type="ECO:0000313" key="7">
    <source>
        <dbReference type="EMBL" id="SEA76990.1"/>
    </source>
</evidence>
<dbReference type="Pfam" id="PF01734">
    <property type="entry name" value="Patatin"/>
    <property type="match status" value="1"/>
</dbReference>
<feature type="active site" description="Proton acceptor" evidence="4">
    <location>
        <position position="274"/>
    </location>
</feature>
<dbReference type="RefSeq" id="WP_093254834.1">
    <property type="nucleotide sequence ID" value="NZ_FNQM01000011.1"/>
</dbReference>
<evidence type="ECO:0000259" key="6">
    <source>
        <dbReference type="PROSITE" id="PS51635"/>
    </source>
</evidence>
<keyword evidence="5" id="KW-0732">Signal</keyword>
<feature type="active site" description="Nucleophile" evidence="4">
    <location>
        <position position="133"/>
    </location>
</feature>
<feature type="chain" id="PRO_5011616147" evidence="5">
    <location>
        <begin position="32"/>
        <end position="417"/>
    </location>
</feature>
<evidence type="ECO:0000256" key="2">
    <source>
        <dbReference type="ARBA" id="ARBA00022963"/>
    </source>
</evidence>